<evidence type="ECO:0000313" key="4">
    <source>
        <dbReference type="EMBL" id="QNM08149.1"/>
    </source>
</evidence>
<dbReference type="InterPro" id="IPR038601">
    <property type="entry name" value="MttB-like_sf"/>
</dbReference>
<proteinExistence type="inferred from homology"/>
<dbReference type="RefSeq" id="WP_118646397.1">
    <property type="nucleotide sequence ID" value="NZ_CP060635.1"/>
</dbReference>
<evidence type="ECO:0000313" key="5">
    <source>
        <dbReference type="Proteomes" id="UP000515860"/>
    </source>
</evidence>
<dbReference type="Pfam" id="PF06253">
    <property type="entry name" value="MTTB"/>
    <property type="match status" value="1"/>
</dbReference>
<accession>A0A7G9GBG7</accession>
<reference evidence="4 5" key="1">
    <citation type="submission" date="2020-08" db="EMBL/GenBank/DDBJ databases">
        <authorList>
            <person name="Liu C."/>
            <person name="Sun Q."/>
        </authorList>
    </citation>
    <scope>NUCLEOTIDE SEQUENCE [LARGE SCALE GENOMIC DNA]</scope>
    <source>
        <strain evidence="4 5">NSJ-29</strain>
    </source>
</reference>
<organism evidence="4 5">
    <name type="scientific">Wansuia hejianensis</name>
    <dbReference type="NCBI Taxonomy" id="2763667"/>
    <lineage>
        <taxon>Bacteria</taxon>
        <taxon>Bacillati</taxon>
        <taxon>Bacillota</taxon>
        <taxon>Clostridia</taxon>
        <taxon>Lachnospirales</taxon>
        <taxon>Lachnospiraceae</taxon>
        <taxon>Wansuia</taxon>
    </lineage>
</organism>
<keyword evidence="3 4" id="KW-0808">Transferase</keyword>
<name>A0A7G9GBG7_9FIRM</name>
<dbReference type="AlphaFoldDB" id="A0A7G9GBG7"/>
<dbReference type="Proteomes" id="UP000515860">
    <property type="component" value="Chromosome"/>
</dbReference>
<keyword evidence="2 4" id="KW-0489">Methyltransferase</keyword>
<dbReference type="KEGG" id="whj:H9Q79_14845"/>
<evidence type="ECO:0000256" key="3">
    <source>
        <dbReference type="ARBA" id="ARBA00022679"/>
    </source>
</evidence>
<dbReference type="Gene3D" id="3.20.20.480">
    <property type="entry name" value="Trimethylamine methyltransferase-like"/>
    <property type="match status" value="1"/>
</dbReference>
<dbReference type="GO" id="GO:0032259">
    <property type="term" value="P:methylation"/>
    <property type="evidence" value="ECO:0007669"/>
    <property type="project" value="UniProtKB-KW"/>
</dbReference>
<sequence length="503" mass="56176">MARKGAECTFPYINILDEAAFSAVCGGVFEVMEKTGVTVQNQKMRKILKDYGCRVDDALERVYFDREVVLRALEAAPKGFEIRAREEKNHVFLQPGKTTQFINACGTSIFHTDSQEAKLPTRKEFYDYMRLLDALPNLDFQNCFPFFGFEKVPECMKLLESVAAKYRVSTKAQIEGTVFDNYRFTTEMAKAVGTDLCQIVNSAAPLTYFTETAEQIFNYTEAGLPFHFAAGPTRGLTSPMGAAGSVISNNAECMAGLVMAQAVKPGSRVWMNSMIMTPNMATGKPAFGDVGNSYTDMAFNQYWRNYGIPCWSNAASWTSSKVIDYQAGFEQSLALLSQALSGSTVISYQGGLYAELYASPLKAVIDDDVVGMTKRLMKGIDASAEGLSLELIHEIGPIPGSFMDSDETLENWREECYVPTVSSRQSYEEWSVTGRRNIVEIAGDRMRTLLENHQAPALSAEKEQALEDILNDARNYYRRSGEISEEEWKVYQEDIHSPNYPFA</sequence>
<gene>
    <name evidence="4" type="ORF">H9Q79_14845</name>
</gene>
<dbReference type="InterPro" id="IPR010426">
    <property type="entry name" value="MTTB_MeTrfase"/>
</dbReference>
<dbReference type="GO" id="GO:0008168">
    <property type="term" value="F:methyltransferase activity"/>
    <property type="evidence" value="ECO:0007669"/>
    <property type="project" value="UniProtKB-KW"/>
</dbReference>
<protein>
    <submittedName>
        <fullName evidence="4">Trimethylamine methyltransferase family protein</fullName>
    </submittedName>
</protein>
<evidence type="ECO:0000256" key="1">
    <source>
        <dbReference type="ARBA" id="ARBA00007137"/>
    </source>
</evidence>
<comment type="similarity">
    <text evidence="1">Belongs to the trimethylamine methyltransferase family.</text>
</comment>
<evidence type="ECO:0000256" key="2">
    <source>
        <dbReference type="ARBA" id="ARBA00022603"/>
    </source>
</evidence>
<dbReference type="GO" id="GO:0015948">
    <property type="term" value="P:methanogenesis"/>
    <property type="evidence" value="ECO:0007669"/>
    <property type="project" value="InterPro"/>
</dbReference>
<dbReference type="EMBL" id="CP060635">
    <property type="protein sequence ID" value="QNM08149.1"/>
    <property type="molecule type" value="Genomic_DNA"/>
</dbReference>
<keyword evidence="5" id="KW-1185">Reference proteome</keyword>